<keyword evidence="7" id="KW-0175">Coiled coil</keyword>
<keyword evidence="6" id="KW-0902">Two-component regulatory system</keyword>
<dbReference type="InterPro" id="IPR000014">
    <property type="entry name" value="PAS"/>
</dbReference>
<dbReference type="OrthoDB" id="9797304at2"/>
<dbReference type="SUPFAM" id="SSF47384">
    <property type="entry name" value="Homodimeric domain of signal transducing histidine kinase"/>
    <property type="match status" value="1"/>
</dbReference>
<accession>A0A371XBE3</accession>
<dbReference type="CDD" id="cd00075">
    <property type="entry name" value="HATPase"/>
    <property type="match status" value="1"/>
</dbReference>
<dbReference type="Pfam" id="PF00512">
    <property type="entry name" value="HisKA"/>
    <property type="match status" value="1"/>
</dbReference>
<dbReference type="InterPro" id="IPR003661">
    <property type="entry name" value="HisK_dim/P_dom"/>
</dbReference>
<dbReference type="InterPro" id="IPR004358">
    <property type="entry name" value="Sig_transdc_His_kin-like_C"/>
</dbReference>
<dbReference type="AlphaFoldDB" id="A0A371XBE3"/>
<evidence type="ECO:0000313" key="11">
    <source>
        <dbReference type="Proteomes" id="UP000264310"/>
    </source>
</evidence>
<dbReference type="CDD" id="cd00082">
    <property type="entry name" value="HisKA"/>
    <property type="match status" value="1"/>
</dbReference>
<proteinExistence type="predicted"/>
<organism evidence="10 11">
    <name type="scientific">Fulvimarina endophytica</name>
    <dbReference type="NCBI Taxonomy" id="2293836"/>
    <lineage>
        <taxon>Bacteria</taxon>
        <taxon>Pseudomonadati</taxon>
        <taxon>Pseudomonadota</taxon>
        <taxon>Alphaproteobacteria</taxon>
        <taxon>Hyphomicrobiales</taxon>
        <taxon>Aurantimonadaceae</taxon>
        <taxon>Fulvimarina</taxon>
    </lineage>
</organism>
<dbReference type="Gene3D" id="3.30.450.20">
    <property type="entry name" value="PAS domain"/>
    <property type="match status" value="1"/>
</dbReference>
<protein>
    <recommendedName>
        <fullName evidence="2">histidine kinase</fullName>
        <ecNumber evidence="2">2.7.13.3</ecNumber>
    </recommendedName>
</protein>
<dbReference type="InterPro" id="IPR005467">
    <property type="entry name" value="His_kinase_dom"/>
</dbReference>
<evidence type="ECO:0000259" key="9">
    <source>
        <dbReference type="PROSITE" id="PS50109"/>
    </source>
</evidence>
<dbReference type="PROSITE" id="PS50109">
    <property type="entry name" value="HIS_KIN"/>
    <property type="match status" value="1"/>
</dbReference>
<dbReference type="SMART" id="SM00388">
    <property type="entry name" value="HisKA"/>
    <property type="match status" value="1"/>
</dbReference>
<dbReference type="Proteomes" id="UP000264310">
    <property type="component" value="Unassembled WGS sequence"/>
</dbReference>
<comment type="catalytic activity">
    <reaction evidence="1">
        <text>ATP + protein L-histidine = ADP + protein N-phospho-L-histidine.</text>
        <dbReference type="EC" id="2.7.13.3"/>
    </reaction>
</comment>
<dbReference type="InterPro" id="IPR050736">
    <property type="entry name" value="Sensor_HK_Regulatory"/>
</dbReference>
<keyword evidence="4" id="KW-0808">Transferase</keyword>
<feature type="compositionally biased region" description="Basic and acidic residues" evidence="8">
    <location>
        <begin position="782"/>
        <end position="796"/>
    </location>
</feature>
<sequence length="810" mass="88722">MTVMALVAIAMGTAMVCAVYLMQYRARLTRENDRLIDDLKESRLEANELRTLLTASDRRLLAYRGHRAPAMYGDLPRECGAPQSKDRFADFAAWLPADVAGQLAVQIEQLIDRATPFVLLLETPSNELIEVDGHTHGDLALVRFTRLGGLRAKLERADQDLSEALGTVDTMQALLDSAPIPAWLRDTNGRLYWVNRAYSQAVEGGTPEETIESGTEFLTMADRQSVASTIAEDRVFRGKLSTVVNSERHIFQVTELAGPLGTAGIAIDISEAESIRRELRQTIESQSETLDRLATAVARFDPDTRLAYHNAAFKTLFALDDDFLRSDPDHVAFLDHLRSAGTLPTETAFPSQKRGEDLAPYSAAGPTETMWYLKGGRTLRVVATPHPQGGATFVFEDISERLKLEMEVKTVAQLQRETLDYLGEGVAVFGSDGRLRLSNPVFGEMFGLSDTFLDTKPRLKTFGDMAEVKIVEGPETGEGWAGLNVFVTSIDEMGRKTDGGEIRLSTGMILAFKAVPLPNGQTMLTFSDVSDARAVERMLRETNDALEEAARLKHEFVSFMSYELRSPLTTVIGFTQLLGEPELGTLNERQSEYLEHINSSTRTLMALVNDTLDLATIDANIMELDVSLVDIAARVDSAVEGVQERLSEHGITLDIDLSRSGGVFEADGQRLTQILYNLLSNAANFAPSGSRIELDAWKSDDGSTICFSVGDHGPGIESDRVERIFDRFETNAEGGRASGPGLGLSIVKSLVELHGGDVHIENRDGGGTRVVCSLPARQPAPDPDRPARDRSGELGRKGGPRSPIYRDAAE</sequence>
<dbReference type="InterPro" id="IPR035965">
    <property type="entry name" value="PAS-like_dom_sf"/>
</dbReference>
<dbReference type="PANTHER" id="PTHR43711">
    <property type="entry name" value="TWO-COMPONENT HISTIDINE KINASE"/>
    <property type="match status" value="1"/>
</dbReference>
<dbReference type="SUPFAM" id="SSF55874">
    <property type="entry name" value="ATPase domain of HSP90 chaperone/DNA topoisomerase II/histidine kinase"/>
    <property type="match status" value="1"/>
</dbReference>
<comment type="caution">
    <text evidence="10">The sequence shown here is derived from an EMBL/GenBank/DDBJ whole genome shotgun (WGS) entry which is preliminary data.</text>
</comment>
<evidence type="ECO:0000256" key="3">
    <source>
        <dbReference type="ARBA" id="ARBA00022553"/>
    </source>
</evidence>
<dbReference type="EC" id="2.7.13.3" evidence="2"/>
<dbReference type="Pfam" id="PF12860">
    <property type="entry name" value="PAS_7"/>
    <property type="match status" value="2"/>
</dbReference>
<dbReference type="InterPro" id="IPR036890">
    <property type="entry name" value="HATPase_C_sf"/>
</dbReference>
<feature type="region of interest" description="Disordered" evidence="8">
    <location>
        <begin position="761"/>
        <end position="810"/>
    </location>
</feature>
<evidence type="ECO:0000256" key="2">
    <source>
        <dbReference type="ARBA" id="ARBA00012438"/>
    </source>
</evidence>
<dbReference type="Pfam" id="PF02518">
    <property type="entry name" value="HATPase_c"/>
    <property type="match status" value="1"/>
</dbReference>
<dbReference type="GO" id="GO:0000155">
    <property type="term" value="F:phosphorelay sensor kinase activity"/>
    <property type="evidence" value="ECO:0007669"/>
    <property type="project" value="InterPro"/>
</dbReference>
<dbReference type="SUPFAM" id="SSF55785">
    <property type="entry name" value="PYP-like sensor domain (PAS domain)"/>
    <property type="match status" value="2"/>
</dbReference>
<dbReference type="SMART" id="SM00387">
    <property type="entry name" value="HATPase_c"/>
    <property type="match status" value="1"/>
</dbReference>
<dbReference type="Gene3D" id="1.10.287.130">
    <property type="match status" value="1"/>
</dbReference>
<keyword evidence="11" id="KW-1185">Reference proteome</keyword>
<reference evidence="10 11" key="1">
    <citation type="submission" date="2018-08" db="EMBL/GenBank/DDBJ databases">
        <title>Fulvimarina sp. 85, whole genome shotgun sequence.</title>
        <authorList>
            <person name="Tuo L."/>
        </authorList>
    </citation>
    <scope>NUCLEOTIDE SEQUENCE [LARGE SCALE GENOMIC DNA]</scope>
    <source>
        <strain evidence="10 11">85</strain>
    </source>
</reference>
<dbReference type="InterPro" id="IPR036097">
    <property type="entry name" value="HisK_dim/P_sf"/>
</dbReference>
<name>A0A371XBE3_9HYPH</name>
<feature type="domain" description="Histidine kinase" evidence="9">
    <location>
        <begin position="559"/>
        <end position="778"/>
    </location>
</feature>
<evidence type="ECO:0000313" key="10">
    <source>
        <dbReference type="EMBL" id="RFC66553.1"/>
    </source>
</evidence>
<dbReference type="Gene3D" id="3.30.565.10">
    <property type="entry name" value="Histidine kinase-like ATPase, C-terminal domain"/>
    <property type="match status" value="1"/>
</dbReference>
<evidence type="ECO:0000256" key="4">
    <source>
        <dbReference type="ARBA" id="ARBA00022679"/>
    </source>
</evidence>
<gene>
    <name evidence="10" type="ORF">DYI37_01960</name>
</gene>
<dbReference type="SMART" id="SM00091">
    <property type="entry name" value="PAS"/>
    <property type="match status" value="2"/>
</dbReference>
<keyword evidence="5 10" id="KW-0418">Kinase</keyword>
<evidence type="ECO:0000256" key="5">
    <source>
        <dbReference type="ARBA" id="ARBA00022777"/>
    </source>
</evidence>
<dbReference type="PANTHER" id="PTHR43711:SF1">
    <property type="entry name" value="HISTIDINE KINASE 1"/>
    <property type="match status" value="1"/>
</dbReference>
<dbReference type="PRINTS" id="PR00344">
    <property type="entry name" value="BCTRLSENSOR"/>
</dbReference>
<evidence type="ECO:0000256" key="1">
    <source>
        <dbReference type="ARBA" id="ARBA00000085"/>
    </source>
</evidence>
<dbReference type="InterPro" id="IPR003594">
    <property type="entry name" value="HATPase_dom"/>
</dbReference>
<evidence type="ECO:0000256" key="7">
    <source>
        <dbReference type="SAM" id="Coils"/>
    </source>
</evidence>
<keyword evidence="3" id="KW-0597">Phosphoprotein</keyword>
<feature type="coiled-coil region" evidence="7">
    <location>
        <begin position="269"/>
        <end position="296"/>
    </location>
</feature>
<evidence type="ECO:0000256" key="8">
    <source>
        <dbReference type="SAM" id="MobiDB-lite"/>
    </source>
</evidence>
<evidence type="ECO:0000256" key="6">
    <source>
        <dbReference type="ARBA" id="ARBA00023012"/>
    </source>
</evidence>
<feature type="coiled-coil region" evidence="7">
    <location>
        <begin position="25"/>
        <end position="52"/>
    </location>
</feature>
<dbReference type="EMBL" id="QURL01000001">
    <property type="protein sequence ID" value="RFC66553.1"/>
    <property type="molecule type" value="Genomic_DNA"/>
</dbReference>